<dbReference type="eggNOG" id="KOG3200">
    <property type="taxonomic scope" value="Eukaryota"/>
</dbReference>
<dbReference type="InterPro" id="IPR032862">
    <property type="entry name" value="ALKBH6"/>
</dbReference>
<evidence type="ECO:0000313" key="9">
    <source>
        <dbReference type="EMBL" id="EER45103.1"/>
    </source>
</evidence>
<keyword evidence="7" id="KW-0539">Nucleus</keyword>
<sequence>MAGEQDTSAYGKAIEELQKARIKLIPENAYYIPEFITQHEEEQLLQKITSVPIPRWKYLSRRRLQSWPCALSKSNTLLASPLPQWLISPITSRFTELEVFRNSPHKAPNHVLINEYLPGQGIMRHEDGPAYYPVVATVSLGAPIVLEMSEKLVNRDHLLLEGSERTGASQFRILQERRSLLVTTGRLYTDYLHGIDERMMDADLNSQTVCNWELLGDKEAFVTGSYERETRISLTYRDVLNVLKLGNGKQQTAEKPYSPADISTKS</sequence>
<dbReference type="GO" id="GO:0046872">
    <property type="term" value="F:metal ion binding"/>
    <property type="evidence" value="ECO:0007669"/>
    <property type="project" value="UniProtKB-KW"/>
</dbReference>
<comment type="similarity">
    <text evidence="2">Belongs to the alkB family.</text>
</comment>
<dbReference type="PANTHER" id="PTHR46030:SF1">
    <property type="entry name" value="ALPHA-KETOGLUTARATE-DEPENDENT DIOXYGENASE ALKB HOMOLOG 6"/>
    <property type="match status" value="1"/>
</dbReference>
<evidence type="ECO:0000256" key="6">
    <source>
        <dbReference type="ARBA" id="ARBA00023004"/>
    </source>
</evidence>
<dbReference type="STRING" id="544712.C6H1V0"/>
<dbReference type="OMA" id="KSPKTKW"/>
<evidence type="ECO:0000313" key="10">
    <source>
        <dbReference type="Proteomes" id="UP000002624"/>
    </source>
</evidence>
<dbReference type="GO" id="GO:0005634">
    <property type="term" value="C:nucleus"/>
    <property type="evidence" value="ECO:0007669"/>
    <property type="project" value="UniProtKB-SubCell"/>
</dbReference>
<accession>C6H1V0</accession>
<keyword evidence="4" id="KW-0223">Dioxygenase</keyword>
<dbReference type="PANTHER" id="PTHR46030">
    <property type="entry name" value="ALPHA-KETOGLUTARATE-DEPENDENT DIOXYGENASE ALKB HOMOLOG 6"/>
    <property type="match status" value="1"/>
</dbReference>
<gene>
    <name evidence="9" type="ORF">HCDG_00682</name>
</gene>
<name>C6H1V0_AJECH</name>
<keyword evidence="6" id="KW-0408">Iron</keyword>
<feature type="domain" description="Fe2OG dioxygenase" evidence="8">
    <location>
        <begin position="107"/>
        <end position="240"/>
    </location>
</feature>
<evidence type="ECO:0000259" key="8">
    <source>
        <dbReference type="PROSITE" id="PS51471"/>
    </source>
</evidence>
<dbReference type="AlphaFoldDB" id="C6H1V0"/>
<dbReference type="GO" id="GO:0051213">
    <property type="term" value="F:dioxygenase activity"/>
    <property type="evidence" value="ECO:0007669"/>
    <property type="project" value="UniProtKB-KW"/>
</dbReference>
<evidence type="ECO:0000256" key="1">
    <source>
        <dbReference type="ARBA" id="ARBA00004123"/>
    </source>
</evidence>
<protein>
    <submittedName>
        <fullName evidence="9">Alkbh6 protein</fullName>
    </submittedName>
</protein>
<dbReference type="Proteomes" id="UP000002624">
    <property type="component" value="Unassembled WGS sequence"/>
</dbReference>
<evidence type="ECO:0000256" key="3">
    <source>
        <dbReference type="ARBA" id="ARBA00022723"/>
    </source>
</evidence>
<dbReference type="Pfam" id="PF13532">
    <property type="entry name" value="2OG-FeII_Oxy_2"/>
    <property type="match status" value="1"/>
</dbReference>
<reference evidence="10" key="1">
    <citation type="submission" date="2009-05" db="EMBL/GenBank/DDBJ databases">
        <title>The genome sequence of Ajellomyces capsulatus strain H143.</title>
        <authorList>
            <person name="Champion M."/>
            <person name="Cuomo C.A."/>
            <person name="Ma L.-J."/>
            <person name="Henn M.R."/>
            <person name="Sil A."/>
            <person name="Goldman B."/>
            <person name="Young S.K."/>
            <person name="Kodira C.D."/>
            <person name="Zeng Q."/>
            <person name="Koehrsen M."/>
            <person name="Alvarado L."/>
            <person name="Berlin A.M."/>
            <person name="Borenstein D."/>
            <person name="Chen Z."/>
            <person name="Engels R."/>
            <person name="Freedman E."/>
            <person name="Gellesch M."/>
            <person name="Goldberg J."/>
            <person name="Griggs A."/>
            <person name="Gujja S."/>
            <person name="Heiman D.I."/>
            <person name="Hepburn T.A."/>
            <person name="Howarth C."/>
            <person name="Jen D."/>
            <person name="Larson L."/>
            <person name="Lewis B."/>
            <person name="Mehta T."/>
            <person name="Park D."/>
            <person name="Pearson M."/>
            <person name="Roberts A."/>
            <person name="Saif S."/>
            <person name="Shea T.D."/>
            <person name="Shenoy N."/>
            <person name="Sisk P."/>
            <person name="Stolte C."/>
            <person name="Sykes S."/>
            <person name="Walk T."/>
            <person name="White J."/>
            <person name="Yandava C."/>
            <person name="Klein B."/>
            <person name="McEwen J.G."/>
            <person name="Puccia R."/>
            <person name="Goldman G.H."/>
            <person name="Felipe M.S."/>
            <person name="Nino-Vega G."/>
            <person name="San-Blas G."/>
            <person name="Taylor J.W."/>
            <person name="Mendoza L."/>
            <person name="Galagan J.E."/>
            <person name="Nusbaum C."/>
            <person name="Birren B.W."/>
        </authorList>
    </citation>
    <scope>NUCLEOTIDE SEQUENCE [LARGE SCALE GENOMIC DNA]</scope>
    <source>
        <strain evidence="10">H143</strain>
    </source>
</reference>
<proteinExistence type="inferred from homology"/>
<evidence type="ECO:0000256" key="5">
    <source>
        <dbReference type="ARBA" id="ARBA00023002"/>
    </source>
</evidence>
<comment type="subcellular location">
    <subcellularLocation>
        <location evidence="1">Nucleus</location>
    </subcellularLocation>
</comment>
<dbReference type="InterPro" id="IPR005123">
    <property type="entry name" value="Oxoglu/Fe-dep_dioxygenase_dom"/>
</dbReference>
<organism evidence="9 10">
    <name type="scientific">Ajellomyces capsulatus (strain H143)</name>
    <name type="common">Darling's disease fungus</name>
    <name type="synonym">Histoplasma capsulatum</name>
    <dbReference type="NCBI Taxonomy" id="544712"/>
    <lineage>
        <taxon>Eukaryota</taxon>
        <taxon>Fungi</taxon>
        <taxon>Dikarya</taxon>
        <taxon>Ascomycota</taxon>
        <taxon>Pezizomycotina</taxon>
        <taxon>Eurotiomycetes</taxon>
        <taxon>Eurotiomycetidae</taxon>
        <taxon>Onygenales</taxon>
        <taxon>Ajellomycetaceae</taxon>
        <taxon>Histoplasma</taxon>
    </lineage>
</organism>
<evidence type="ECO:0000256" key="2">
    <source>
        <dbReference type="ARBA" id="ARBA00007879"/>
    </source>
</evidence>
<dbReference type="PROSITE" id="PS51471">
    <property type="entry name" value="FE2OG_OXY"/>
    <property type="match status" value="1"/>
</dbReference>
<dbReference type="OrthoDB" id="412814at2759"/>
<keyword evidence="5" id="KW-0560">Oxidoreductase</keyword>
<dbReference type="VEuPathDB" id="FungiDB:HCDG_00682"/>
<dbReference type="SUPFAM" id="SSF51197">
    <property type="entry name" value="Clavaminate synthase-like"/>
    <property type="match status" value="1"/>
</dbReference>
<dbReference type="InterPro" id="IPR037151">
    <property type="entry name" value="AlkB-like_sf"/>
</dbReference>
<evidence type="ECO:0000256" key="4">
    <source>
        <dbReference type="ARBA" id="ARBA00022964"/>
    </source>
</evidence>
<dbReference type="InterPro" id="IPR027450">
    <property type="entry name" value="AlkB-like"/>
</dbReference>
<keyword evidence="3" id="KW-0479">Metal-binding</keyword>
<dbReference type="Gene3D" id="2.60.120.590">
    <property type="entry name" value="Alpha-ketoglutarate-dependent dioxygenase AlkB-like"/>
    <property type="match status" value="1"/>
</dbReference>
<evidence type="ECO:0000256" key="7">
    <source>
        <dbReference type="ARBA" id="ARBA00023242"/>
    </source>
</evidence>
<dbReference type="EMBL" id="GG692419">
    <property type="protein sequence ID" value="EER45103.1"/>
    <property type="molecule type" value="Genomic_DNA"/>
</dbReference>
<dbReference type="HOGENOM" id="CLU_059836_0_0_1"/>